<proteinExistence type="predicted"/>
<dbReference type="RefSeq" id="WP_310922768.1">
    <property type="nucleotide sequence ID" value="NZ_JAMQOP010000001.1"/>
</dbReference>
<evidence type="ECO:0000313" key="2">
    <source>
        <dbReference type="EMBL" id="MDS0297942.1"/>
    </source>
</evidence>
<gene>
    <name evidence="2" type="ORF">NDI76_04235</name>
</gene>
<sequence length="87" mass="9315">MSTSYPTRGTTGPRGRRTARAVLVAVGLFALGVLANLVLSVAVAVPLSSRPFSSDRRPRFGFRTAAEPRRSLLPKRLATGESFGPPY</sequence>
<name>A0ABU2GAX1_9EURY</name>
<evidence type="ECO:0000256" key="1">
    <source>
        <dbReference type="SAM" id="Phobius"/>
    </source>
</evidence>
<reference evidence="2 3" key="1">
    <citation type="submission" date="2022-06" db="EMBL/GenBank/DDBJ databases">
        <title>Halogeometricum sp. a new haloarchaeum isolate from saline soil.</title>
        <authorList>
            <person name="Strakova D."/>
            <person name="Galisteo C."/>
            <person name="Sanchez-Porro C."/>
            <person name="Ventosa A."/>
        </authorList>
    </citation>
    <scope>NUCLEOTIDE SEQUENCE [LARGE SCALE GENOMIC DNA]</scope>
    <source>
        <strain evidence="2 3">S1BR25-6</strain>
    </source>
</reference>
<keyword evidence="1" id="KW-1133">Transmembrane helix</keyword>
<evidence type="ECO:0000313" key="3">
    <source>
        <dbReference type="Proteomes" id="UP001257060"/>
    </source>
</evidence>
<dbReference type="Proteomes" id="UP001257060">
    <property type="component" value="Unassembled WGS sequence"/>
</dbReference>
<accession>A0ABU2GAX1</accession>
<organism evidence="2 3">
    <name type="scientific">Halogeometricum salsisoli</name>
    <dbReference type="NCBI Taxonomy" id="2950536"/>
    <lineage>
        <taxon>Archaea</taxon>
        <taxon>Methanobacteriati</taxon>
        <taxon>Methanobacteriota</taxon>
        <taxon>Stenosarchaea group</taxon>
        <taxon>Halobacteria</taxon>
        <taxon>Halobacteriales</taxon>
        <taxon>Haloferacaceae</taxon>
        <taxon>Halogeometricum</taxon>
    </lineage>
</organism>
<comment type="caution">
    <text evidence="2">The sequence shown here is derived from an EMBL/GenBank/DDBJ whole genome shotgun (WGS) entry which is preliminary data.</text>
</comment>
<protein>
    <submittedName>
        <fullName evidence="2">Uncharacterized protein</fullName>
    </submittedName>
</protein>
<keyword evidence="1" id="KW-0472">Membrane</keyword>
<keyword evidence="3" id="KW-1185">Reference proteome</keyword>
<feature type="transmembrane region" description="Helical" evidence="1">
    <location>
        <begin position="21"/>
        <end position="45"/>
    </location>
</feature>
<dbReference type="EMBL" id="JAMQOP010000001">
    <property type="protein sequence ID" value="MDS0297942.1"/>
    <property type="molecule type" value="Genomic_DNA"/>
</dbReference>
<keyword evidence="1" id="KW-0812">Transmembrane</keyword>